<dbReference type="Proteomes" id="UP000233551">
    <property type="component" value="Unassembled WGS sequence"/>
</dbReference>
<gene>
    <name evidence="2" type="ORF">CRG98_039466</name>
</gene>
<reference evidence="2 3" key="1">
    <citation type="submission" date="2017-11" db="EMBL/GenBank/DDBJ databases">
        <title>De-novo sequencing of pomegranate (Punica granatum L.) genome.</title>
        <authorList>
            <person name="Akparov Z."/>
            <person name="Amiraslanov A."/>
            <person name="Hajiyeva S."/>
            <person name="Abbasov M."/>
            <person name="Kaur K."/>
            <person name="Hamwieh A."/>
            <person name="Solovyev V."/>
            <person name="Salamov A."/>
            <person name="Braich B."/>
            <person name="Kosarev P."/>
            <person name="Mahmoud A."/>
            <person name="Hajiyev E."/>
            <person name="Babayeva S."/>
            <person name="Izzatullayeva V."/>
            <person name="Mammadov A."/>
            <person name="Mammadov A."/>
            <person name="Sharifova S."/>
            <person name="Ojaghi J."/>
            <person name="Eynullazada K."/>
            <person name="Bayramov B."/>
            <person name="Abdulazimova A."/>
            <person name="Shahmuradov I."/>
        </authorList>
    </citation>
    <scope>NUCLEOTIDE SEQUENCE [LARGE SCALE GENOMIC DNA]</scope>
    <source>
        <strain evidence="3">cv. AG2017</strain>
        <tissue evidence="2">Leaf</tissue>
    </source>
</reference>
<evidence type="ECO:0000313" key="2">
    <source>
        <dbReference type="EMBL" id="PKI40148.1"/>
    </source>
</evidence>
<proteinExistence type="predicted"/>
<dbReference type="EMBL" id="PGOL01003661">
    <property type="protein sequence ID" value="PKI40148.1"/>
    <property type="molecule type" value="Genomic_DNA"/>
</dbReference>
<evidence type="ECO:0000313" key="3">
    <source>
        <dbReference type="Proteomes" id="UP000233551"/>
    </source>
</evidence>
<protein>
    <submittedName>
        <fullName evidence="2">Uncharacterized protein</fullName>
    </submittedName>
</protein>
<organism evidence="2 3">
    <name type="scientific">Punica granatum</name>
    <name type="common">Pomegranate</name>
    <dbReference type="NCBI Taxonomy" id="22663"/>
    <lineage>
        <taxon>Eukaryota</taxon>
        <taxon>Viridiplantae</taxon>
        <taxon>Streptophyta</taxon>
        <taxon>Embryophyta</taxon>
        <taxon>Tracheophyta</taxon>
        <taxon>Spermatophyta</taxon>
        <taxon>Magnoliopsida</taxon>
        <taxon>eudicotyledons</taxon>
        <taxon>Gunneridae</taxon>
        <taxon>Pentapetalae</taxon>
        <taxon>rosids</taxon>
        <taxon>malvids</taxon>
        <taxon>Myrtales</taxon>
        <taxon>Lythraceae</taxon>
        <taxon>Punica</taxon>
    </lineage>
</organism>
<evidence type="ECO:0000256" key="1">
    <source>
        <dbReference type="SAM" id="MobiDB-lite"/>
    </source>
</evidence>
<keyword evidence="3" id="KW-1185">Reference proteome</keyword>
<feature type="region of interest" description="Disordered" evidence="1">
    <location>
        <begin position="1"/>
        <end position="21"/>
    </location>
</feature>
<comment type="caution">
    <text evidence="2">The sequence shown here is derived from an EMBL/GenBank/DDBJ whole genome shotgun (WGS) entry which is preliminary data.</text>
</comment>
<dbReference type="AlphaFoldDB" id="A0A2I0I833"/>
<accession>A0A2I0I833</accession>
<sequence length="142" mass="15986">MESTSRELPNHPASTGPEKELASHEFFKLGLEWPWFMERERERERLGSRSLCEARQELMGLGWLRTLNYSGDSSLSARSRVRFSSTNSQRADLVSPIRGQQEGCCGFARGVSPGQQQRRRSGGSGNVGVAEEWCNFENLMST</sequence>
<name>A0A2I0I833_PUNGR</name>